<keyword evidence="5" id="KW-0046">Antibiotic resistance</keyword>
<dbReference type="InterPro" id="IPR047817">
    <property type="entry name" value="ABC2_TM_bact-type"/>
</dbReference>
<feature type="transmembrane region" description="Helical" evidence="7">
    <location>
        <begin position="184"/>
        <end position="205"/>
    </location>
</feature>
<evidence type="ECO:0000256" key="7">
    <source>
        <dbReference type="SAM" id="Phobius"/>
    </source>
</evidence>
<dbReference type="InterPro" id="IPR013525">
    <property type="entry name" value="ABC2_TM"/>
</dbReference>
<keyword evidence="4 7" id="KW-0472">Membrane</keyword>
<evidence type="ECO:0000259" key="8">
    <source>
        <dbReference type="PROSITE" id="PS51012"/>
    </source>
</evidence>
<dbReference type="PANTHER" id="PTHR43027">
    <property type="entry name" value="DOXORUBICIN RESISTANCE ABC TRANSPORTER PERMEASE PROTEIN DRRC-RELATED"/>
    <property type="match status" value="1"/>
</dbReference>
<organism evidence="9 10">
    <name type="scientific">Kitasatospora herbaricolor</name>
    <dbReference type="NCBI Taxonomy" id="68217"/>
    <lineage>
        <taxon>Bacteria</taxon>
        <taxon>Bacillati</taxon>
        <taxon>Actinomycetota</taxon>
        <taxon>Actinomycetes</taxon>
        <taxon>Kitasatosporales</taxon>
        <taxon>Streptomycetaceae</taxon>
        <taxon>Kitasatospora</taxon>
    </lineage>
</organism>
<feature type="transmembrane region" description="Helical" evidence="7">
    <location>
        <begin position="267"/>
        <end position="288"/>
    </location>
</feature>
<evidence type="ECO:0000256" key="4">
    <source>
        <dbReference type="ARBA" id="ARBA00023136"/>
    </source>
</evidence>
<comment type="subcellular location">
    <subcellularLocation>
        <location evidence="1">Membrane</location>
        <topology evidence="1">Multi-pass membrane protein</topology>
    </subcellularLocation>
</comment>
<keyword evidence="10" id="KW-1185">Reference proteome</keyword>
<dbReference type="PIRSF" id="PIRSF006648">
    <property type="entry name" value="DrrB"/>
    <property type="match status" value="1"/>
</dbReference>
<reference evidence="9 10" key="1">
    <citation type="submission" date="2022-10" db="EMBL/GenBank/DDBJ databases">
        <title>The complete genomes of actinobacterial strains from the NBC collection.</title>
        <authorList>
            <person name="Joergensen T.S."/>
            <person name="Alvarez Arevalo M."/>
            <person name="Sterndorff E.B."/>
            <person name="Faurdal D."/>
            <person name="Vuksanovic O."/>
            <person name="Mourched A.-S."/>
            <person name="Charusanti P."/>
            <person name="Shaw S."/>
            <person name="Blin K."/>
            <person name="Weber T."/>
        </authorList>
    </citation>
    <scope>NUCLEOTIDE SEQUENCE [LARGE SCALE GENOMIC DNA]</scope>
    <source>
        <strain evidence="9 10">NBC_01247</strain>
    </source>
</reference>
<evidence type="ECO:0000256" key="2">
    <source>
        <dbReference type="ARBA" id="ARBA00022692"/>
    </source>
</evidence>
<dbReference type="PANTHER" id="PTHR43027:SF2">
    <property type="entry name" value="TRANSPORT PERMEASE PROTEIN"/>
    <property type="match status" value="1"/>
</dbReference>
<dbReference type="Pfam" id="PF12698">
    <property type="entry name" value="ABC2_membrane_3"/>
    <property type="match status" value="1"/>
</dbReference>
<dbReference type="EMBL" id="CP108482">
    <property type="protein sequence ID" value="WUS55893.1"/>
    <property type="molecule type" value="Genomic_DNA"/>
</dbReference>
<feature type="transmembrane region" description="Helical" evidence="7">
    <location>
        <begin position="102"/>
        <end position="124"/>
    </location>
</feature>
<feature type="domain" description="ABC transmembrane type-2" evidence="8">
    <location>
        <begin position="65"/>
        <end position="291"/>
    </location>
</feature>
<evidence type="ECO:0000256" key="5">
    <source>
        <dbReference type="ARBA" id="ARBA00023251"/>
    </source>
</evidence>
<evidence type="ECO:0000256" key="6">
    <source>
        <dbReference type="SAM" id="MobiDB-lite"/>
    </source>
</evidence>
<evidence type="ECO:0000313" key="9">
    <source>
        <dbReference type="EMBL" id="WUS55893.1"/>
    </source>
</evidence>
<evidence type="ECO:0000313" key="10">
    <source>
        <dbReference type="Proteomes" id="UP001432014"/>
    </source>
</evidence>
<dbReference type="InterPro" id="IPR000412">
    <property type="entry name" value="ABC_2_transport"/>
</dbReference>
<evidence type="ECO:0000256" key="1">
    <source>
        <dbReference type="ARBA" id="ARBA00004141"/>
    </source>
</evidence>
<dbReference type="Proteomes" id="UP001432014">
    <property type="component" value="Chromosome"/>
</dbReference>
<feature type="transmembrane region" description="Helical" evidence="7">
    <location>
        <begin position="212"/>
        <end position="231"/>
    </location>
</feature>
<dbReference type="InterPro" id="IPR052902">
    <property type="entry name" value="ABC-2_transporter"/>
</dbReference>
<feature type="transmembrane region" description="Helical" evidence="7">
    <location>
        <begin position="145"/>
        <end position="164"/>
    </location>
</feature>
<dbReference type="RefSeq" id="WP_329499486.1">
    <property type="nucleotide sequence ID" value="NZ_CP108460.1"/>
</dbReference>
<keyword evidence="3 7" id="KW-1133">Transmembrane helix</keyword>
<gene>
    <name evidence="9" type="ORF">OG469_10375</name>
</gene>
<protein>
    <submittedName>
        <fullName evidence="9">ABC transporter permease</fullName>
    </submittedName>
</protein>
<evidence type="ECO:0000256" key="3">
    <source>
        <dbReference type="ARBA" id="ARBA00022989"/>
    </source>
</evidence>
<feature type="region of interest" description="Disordered" evidence="6">
    <location>
        <begin position="1"/>
        <end position="36"/>
    </location>
</feature>
<accession>A0ABZ1W531</accession>
<feature type="transmembrane region" description="Helical" evidence="7">
    <location>
        <begin position="66"/>
        <end position="87"/>
    </location>
</feature>
<keyword evidence="2 7" id="KW-0812">Transmembrane</keyword>
<proteinExistence type="predicted"/>
<sequence>MTAATPASSATPATPATPAAPAAPVTSAGAAGPGPAARPAAGRVTASAWRAVLRAEARLFGREPLALFWIVLFPALLVTVLGLIPAFRQPQAELGGRRVIDLYVPVAVLLALILSGLQAMPPVLAGYRERGILRRMSTTPVRPGALLAAQILLHGAAALGSAALSLTVGRLAFGVALPRQAPGYLLALLLATLAALGAGAGVAALARNTKAASAAAGAVTFPMMFGAGVWIPVQAMPALLRGIVSWTPFGAGARALGQAAAGDWPSWSHLGVMALWAVVLTGTAARWFRWA</sequence>
<dbReference type="PROSITE" id="PS51012">
    <property type="entry name" value="ABC_TM2"/>
    <property type="match status" value="1"/>
</dbReference>
<name>A0ABZ1W531_9ACTN</name>